<dbReference type="PANTHER" id="PTHR34730">
    <property type="entry name" value="UNNAMED PRODUCT"/>
    <property type="match status" value="1"/>
</dbReference>
<dbReference type="PANTHER" id="PTHR34730:SF1">
    <property type="entry name" value="PARAQUAT-INDUCIBLE PROTEIN A"/>
    <property type="match status" value="1"/>
</dbReference>
<feature type="transmembrane region" description="Helical" evidence="2">
    <location>
        <begin position="987"/>
        <end position="1013"/>
    </location>
</feature>
<dbReference type="HOGENOM" id="CLU_250541_0_0_1"/>
<reference evidence="5" key="1">
    <citation type="journal article" date="2013" name="Nature">
        <title>Pan genome of the phytoplankton Emiliania underpins its global distribution.</title>
        <authorList>
            <person name="Read B.A."/>
            <person name="Kegel J."/>
            <person name="Klute M.J."/>
            <person name="Kuo A."/>
            <person name="Lefebvre S.C."/>
            <person name="Maumus F."/>
            <person name="Mayer C."/>
            <person name="Miller J."/>
            <person name="Monier A."/>
            <person name="Salamov A."/>
            <person name="Young J."/>
            <person name="Aguilar M."/>
            <person name="Claverie J.M."/>
            <person name="Frickenhaus S."/>
            <person name="Gonzalez K."/>
            <person name="Herman E.K."/>
            <person name="Lin Y.C."/>
            <person name="Napier J."/>
            <person name="Ogata H."/>
            <person name="Sarno A.F."/>
            <person name="Shmutz J."/>
            <person name="Schroeder D."/>
            <person name="de Vargas C."/>
            <person name="Verret F."/>
            <person name="von Dassow P."/>
            <person name="Valentin K."/>
            <person name="Van de Peer Y."/>
            <person name="Wheeler G."/>
            <person name="Dacks J.B."/>
            <person name="Delwiche C.F."/>
            <person name="Dyhrman S.T."/>
            <person name="Glockner G."/>
            <person name="John U."/>
            <person name="Richards T."/>
            <person name="Worden A.Z."/>
            <person name="Zhang X."/>
            <person name="Grigoriev I.V."/>
            <person name="Allen A.E."/>
            <person name="Bidle K."/>
            <person name="Borodovsky M."/>
            <person name="Bowler C."/>
            <person name="Brownlee C."/>
            <person name="Cock J.M."/>
            <person name="Elias M."/>
            <person name="Gladyshev V.N."/>
            <person name="Groth M."/>
            <person name="Guda C."/>
            <person name="Hadaegh A."/>
            <person name="Iglesias-Rodriguez M.D."/>
            <person name="Jenkins J."/>
            <person name="Jones B.M."/>
            <person name="Lawson T."/>
            <person name="Leese F."/>
            <person name="Lindquist E."/>
            <person name="Lobanov A."/>
            <person name="Lomsadze A."/>
            <person name="Malik S.B."/>
            <person name="Marsh M.E."/>
            <person name="Mackinder L."/>
            <person name="Mock T."/>
            <person name="Mueller-Roeber B."/>
            <person name="Pagarete A."/>
            <person name="Parker M."/>
            <person name="Probert I."/>
            <person name="Quesneville H."/>
            <person name="Raines C."/>
            <person name="Rensing S.A."/>
            <person name="Riano-Pachon D.M."/>
            <person name="Richier S."/>
            <person name="Rokitta S."/>
            <person name="Shiraiwa Y."/>
            <person name="Soanes D.M."/>
            <person name="van der Giezen M."/>
            <person name="Wahlund T.M."/>
            <person name="Williams B."/>
            <person name="Wilson W."/>
            <person name="Wolfe G."/>
            <person name="Wurch L.L."/>
        </authorList>
    </citation>
    <scope>NUCLEOTIDE SEQUENCE</scope>
</reference>
<feature type="region of interest" description="Disordered" evidence="1">
    <location>
        <begin position="1350"/>
        <end position="1379"/>
    </location>
</feature>
<dbReference type="KEGG" id="ehx:EMIHUDRAFT_456149"/>
<reference evidence="4" key="2">
    <citation type="submission" date="2024-10" db="UniProtKB">
        <authorList>
            <consortium name="EnsemblProtists"/>
        </authorList>
    </citation>
    <scope>IDENTIFICATION</scope>
</reference>
<dbReference type="GeneID" id="17277188"/>
<dbReference type="EnsemblProtists" id="EOD31915">
    <property type="protein sequence ID" value="EOD31915"/>
    <property type="gene ID" value="EMIHUDRAFT_456149"/>
</dbReference>
<feature type="compositionally biased region" description="Gly residues" evidence="1">
    <location>
        <begin position="754"/>
        <end position="767"/>
    </location>
</feature>
<evidence type="ECO:0000313" key="5">
    <source>
        <dbReference type="Proteomes" id="UP000013827"/>
    </source>
</evidence>
<dbReference type="Proteomes" id="UP000013827">
    <property type="component" value="Unassembled WGS sequence"/>
</dbReference>
<evidence type="ECO:0000256" key="2">
    <source>
        <dbReference type="SAM" id="Phobius"/>
    </source>
</evidence>
<organism evidence="4 5">
    <name type="scientific">Emiliania huxleyi (strain CCMP1516)</name>
    <dbReference type="NCBI Taxonomy" id="280463"/>
    <lineage>
        <taxon>Eukaryota</taxon>
        <taxon>Haptista</taxon>
        <taxon>Haptophyta</taxon>
        <taxon>Prymnesiophyceae</taxon>
        <taxon>Isochrysidales</taxon>
        <taxon>Noelaerhabdaceae</taxon>
        <taxon>Emiliania</taxon>
    </lineage>
</organism>
<evidence type="ECO:0000256" key="1">
    <source>
        <dbReference type="SAM" id="MobiDB-lite"/>
    </source>
</evidence>
<keyword evidence="5" id="KW-1185">Reference proteome</keyword>
<sequence>MRLSSTLLLAAAASAQLPQLPSLQPDGWEQDLWATLSKLGHASRSSQRKEHRSLPPACMLAPKGIVRWTCGLVGQLPLAGFILVPDDSNRDVWLNPDVFVPGDEERPQLTVLLKGFEVMGVTASHITSNASDDGLRAALAGLGWQAHISRLEAGTNHCPFDSCATSVALPAWAPTLEISRRDFDLLRGTAATVRPDLGLDVRAEGLSVSLLLEALRRASFPPSLRAPELEIQVPPRGWSISAYRDSSFGTLQANLQPFVEVVLYFLHDVLVPAVSRSAAAFLAQSSGRVAEWAGERMRLSGAECAARPSCGAVPFLARGTWLSTALTHAVPVGLLLPPRGPLREPASPFPADQTVRFGAVGALRALNAEGGVFATGSLLRRLMRSTGGWLRFTKLDQLPIVRRLARSTPAAACSAVAQPHSRMPRACVRLPALSLGESSLRVTPASLTVGGLDTVSRVRLLDPSGGFSLAAGVDMGRLSLALRLQLELRLPLSPWRGGGTGGADRRLLYARDGRDWAHTGFETLEELELSVTLSNLSTALLAAVRLLRTLDSLRIASVAEGQEVEARLYDLLTAASATSPTPTCRPPPRRVATSSTRSYAARCARRRATCCRSRCTRSLRTALRHRATRARAAGLDDARIDGVLLSLSSDRARELVGTVRVEISDLRLRSLDKLSELSLLATNASAPHELRNVIGGAGSVGFTVALTLCRQECTTHAFEITLSLASVRLLLDLDVAFLQPFPQPAPQQPRDGGEGGGGKGEAGGGAGRSPGCVLHSALRHVRLLGSTRLEVANWTEAELDLAVRALDAPSAAHVPTEWLFWAVSAFGRGGLRLANDALARGLELAGEACAAEAEAAAPSASSAAGEGEGEEGRALSPAAAVTVLLYGSVVLVAGGVVGWHLVRRQGVPASGVDASLAAARPIWHALLMTAVCVCVMGMLTVYASPGAFATSSVGLSLAGHELPRVQVMQIELPEIVLMLWDAEAYPLMAVAGFSMGSWPFIKLLLTLFSLWAPASVLPPARRGRLLLWFDLLGKVSLFDILFEYILLAVFALVSADLPTLPELRHDSCGRTVPFAHFALDVHFTWRTWLFITATAISLLCTNVVNHWPGCGSTVDVASPLHAAPAPPLALGALPRAGGAPGERAPERPAREGGCAGAARRLWRSAARAAVPFGGAGHLVAGARDRADSGRVCVRVLPAHLRGSGGRDPRGSAGRNEAERVLPLLDDHCDRRGGRHQPHVPLRADVRRDAAALARPLPLDLAGPDGAAHVARLRLRRADRVLLQRLRARRGCHRDVHVRDRAGRRGEARARGRPSRLDGGALLCRLLPRDHRLAHAHHALAQRWLRARHGTDGARRRRQLLRGRLRDGRSPPPLARARDDAPDGLCGVGARSGRGRSCWRASACVAARALEGRVLRRPVGARVAGGVEALDRDGVRRAPTRIKRRSVHHDTYRMVSAGCSMQRGER</sequence>
<dbReference type="RefSeq" id="XP_005784344.1">
    <property type="nucleotide sequence ID" value="XM_005784287.1"/>
</dbReference>
<evidence type="ECO:0000256" key="3">
    <source>
        <dbReference type="SAM" id="SignalP"/>
    </source>
</evidence>
<evidence type="ECO:0000313" key="4">
    <source>
        <dbReference type="EnsemblProtists" id="EOD31915"/>
    </source>
</evidence>
<feature type="transmembrane region" description="Helical" evidence="2">
    <location>
        <begin position="922"/>
        <end position="943"/>
    </location>
</feature>
<feature type="transmembrane region" description="Helical" evidence="2">
    <location>
        <begin position="1025"/>
        <end position="1053"/>
    </location>
</feature>
<keyword evidence="3" id="KW-0732">Signal</keyword>
<proteinExistence type="predicted"/>
<keyword evidence="2" id="KW-1133">Transmembrane helix</keyword>
<keyword evidence="2" id="KW-0812">Transmembrane</keyword>
<feature type="transmembrane region" description="Helical" evidence="2">
    <location>
        <begin position="883"/>
        <end position="902"/>
    </location>
</feature>
<name>A0A0D3K830_EMIH1</name>
<feature type="region of interest" description="Disordered" evidence="1">
    <location>
        <begin position="742"/>
        <end position="767"/>
    </location>
</feature>
<accession>A0A0D3K830</accession>
<feature type="signal peptide" evidence="3">
    <location>
        <begin position="1"/>
        <end position="15"/>
    </location>
</feature>
<feature type="chain" id="PRO_5044291712" evidence="3">
    <location>
        <begin position="16"/>
        <end position="1465"/>
    </location>
</feature>
<protein>
    <submittedName>
        <fullName evidence="4">Uncharacterized protein</fullName>
    </submittedName>
</protein>
<dbReference type="PaxDb" id="2903-EOD31915"/>
<keyword evidence="2" id="KW-0472">Membrane</keyword>